<dbReference type="RefSeq" id="WP_418159355.1">
    <property type="nucleotide sequence ID" value="NZ_JBBLZC010000008.1"/>
</dbReference>
<reference evidence="1 2" key="1">
    <citation type="submission" date="2024-01" db="EMBL/GenBank/DDBJ databases">
        <title>Multi-omics insights into the function and evolution of sodium benzoate biodegradation pathways in Benzoatithermus flavus gen. nov., sp. nov. from hot spring.</title>
        <authorList>
            <person name="Hu C.-J."/>
            <person name="Li W.-J."/>
        </authorList>
    </citation>
    <scope>NUCLEOTIDE SEQUENCE [LARGE SCALE GENOMIC DNA]</scope>
    <source>
        <strain evidence="1 2">SYSU G07066</strain>
    </source>
</reference>
<evidence type="ECO:0000313" key="1">
    <source>
        <dbReference type="EMBL" id="MEK0083507.1"/>
    </source>
</evidence>
<dbReference type="NCBIfam" id="TIGR01409">
    <property type="entry name" value="TAT_signal_seq"/>
    <property type="match status" value="1"/>
</dbReference>
<sequence length="68" mass="7599">MRQEQKRQASGIERRDFLRGAGIAAAGAAAALPGTAGAAEVKENPQEQVKSRYQENDHVRRYYELNRL</sequence>
<keyword evidence="2" id="KW-1185">Reference proteome</keyword>
<name>A0ABU8XU61_9PROT</name>
<dbReference type="InterPro" id="IPR014177">
    <property type="entry name" value="Formate_DH_TAT-contain"/>
</dbReference>
<protein>
    <submittedName>
        <fullName evidence="1">Twin-arginine translocation signal domain-containing protein</fullName>
    </submittedName>
</protein>
<gene>
    <name evidence="1" type="ORF">U1T56_10115</name>
</gene>
<dbReference type="EMBL" id="JBBLZC010000008">
    <property type="protein sequence ID" value="MEK0083507.1"/>
    <property type="molecule type" value="Genomic_DNA"/>
</dbReference>
<dbReference type="NCBIfam" id="TIGR02811">
    <property type="entry name" value="formate_TAT"/>
    <property type="match status" value="1"/>
</dbReference>
<accession>A0ABU8XU61</accession>
<evidence type="ECO:0000313" key="2">
    <source>
        <dbReference type="Proteomes" id="UP001375743"/>
    </source>
</evidence>
<dbReference type="PROSITE" id="PS51318">
    <property type="entry name" value="TAT"/>
    <property type="match status" value="1"/>
</dbReference>
<dbReference type="PIRSF" id="PIRSF036704">
    <property type="entry name" value="UCP036704"/>
    <property type="match status" value="1"/>
</dbReference>
<dbReference type="Proteomes" id="UP001375743">
    <property type="component" value="Unassembled WGS sequence"/>
</dbReference>
<organism evidence="1 2">
    <name type="scientific">Benzoatithermus flavus</name>
    <dbReference type="NCBI Taxonomy" id="3108223"/>
    <lineage>
        <taxon>Bacteria</taxon>
        <taxon>Pseudomonadati</taxon>
        <taxon>Pseudomonadota</taxon>
        <taxon>Alphaproteobacteria</taxon>
        <taxon>Geminicoccales</taxon>
        <taxon>Geminicoccaceae</taxon>
        <taxon>Benzoatithermus</taxon>
    </lineage>
</organism>
<comment type="caution">
    <text evidence="1">The sequence shown here is derived from an EMBL/GenBank/DDBJ whole genome shotgun (WGS) entry which is preliminary data.</text>
</comment>
<proteinExistence type="predicted"/>
<dbReference type="InterPro" id="IPR006311">
    <property type="entry name" value="TAT_signal"/>
</dbReference>
<dbReference type="InterPro" id="IPR019546">
    <property type="entry name" value="TAT_signal_bac_arc"/>
</dbReference>